<organism evidence="2 3">
    <name type="scientific">Sorghum bicolor</name>
    <name type="common">Sorghum</name>
    <name type="synonym">Sorghum vulgare</name>
    <dbReference type="NCBI Taxonomy" id="4558"/>
    <lineage>
        <taxon>Eukaryota</taxon>
        <taxon>Viridiplantae</taxon>
        <taxon>Streptophyta</taxon>
        <taxon>Embryophyta</taxon>
        <taxon>Tracheophyta</taxon>
        <taxon>Spermatophyta</taxon>
        <taxon>Magnoliopsida</taxon>
        <taxon>Liliopsida</taxon>
        <taxon>Poales</taxon>
        <taxon>Poaceae</taxon>
        <taxon>PACMAD clade</taxon>
        <taxon>Panicoideae</taxon>
        <taxon>Andropogonodae</taxon>
        <taxon>Andropogoneae</taxon>
        <taxon>Sorghinae</taxon>
        <taxon>Sorghum</taxon>
    </lineage>
</organism>
<dbReference type="AlphaFoldDB" id="A0A921QAR0"/>
<proteinExistence type="predicted"/>
<evidence type="ECO:0000313" key="2">
    <source>
        <dbReference type="EMBL" id="KAG0517357.1"/>
    </source>
</evidence>
<feature type="compositionally biased region" description="Basic residues" evidence="1">
    <location>
        <begin position="39"/>
        <end position="50"/>
    </location>
</feature>
<dbReference type="Proteomes" id="UP000807115">
    <property type="component" value="Chromosome 9"/>
</dbReference>
<feature type="compositionally biased region" description="Basic residues" evidence="1">
    <location>
        <begin position="78"/>
        <end position="90"/>
    </location>
</feature>
<protein>
    <submittedName>
        <fullName evidence="2">Uncharacterized protein</fullName>
    </submittedName>
</protein>
<sequence length="119" mass="13543">MMLTGGGAIWPAPHPTRRPTASANARCASFVLVRDSGRMTRRAARARRTRQTSCPPWRRSPRTPGTGTAPCPAPPRRTPQRPRRSRRARRLVPFPSFLLRQIRQQAVVVSTRRRLINRD</sequence>
<reference evidence="2" key="1">
    <citation type="journal article" date="2019" name="BMC Genomics">
        <title>A new reference genome for Sorghum bicolor reveals high levels of sequence similarity between sweet and grain genotypes: implications for the genetics of sugar metabolism.</title>
        <authorList>
            <person name="Cooper E.A."/>
            <person name="Brenton Z.W."/>
            <person name="Flinn B.S."/>
            <person name="Jenkins J."/>
            <person name="Shu S."/>
            <person name="Flowers D."/>
            <person name="Luo F."/>
            <person name="Wang Y."/>
            <person name="Xia P."/>
            <person name="Barry K."/>
            <person name="Daum C."/>
            <person name="Lipzen A."/>
            <person name="Yoshinaga Y."/>
            <person name="Schmutz J."/>
            <person name="Saski C."/>
            <person name="Vermerris W."/>
            <person name="Kresovich S."/>
        </authorList>
    </citation>
    <scope>NUCLEOTIDE SEQUENCE</scope>
</reference>
<evidence type="ECO:0000313" key="3">
    <source>
        <dbReference type="Proteomes" id="UP000807115"/>
    </source>
</evidence>
<gene>
    <name evidence="2" type="ORF">BDA96_09G082400</name>
</gene>
<comment type="caution">
    <text evidence="2">The sequence shown here is derived from an EMBL/GenBank/DDBJ whole genome shotgun (WGS) entry which is preliminary data.</text>
</comment>
<accession>A0A921QAR0</accession>
<feature type="region of interest" description="Disordered" evidence="1">
    <location>
        <begin position="1"/>
        <end position="23"/>
    </location>
</feature>
<name>A0A921QAR0_SORBI</name>
<dbReference type="EMBL" id="CM027688">
    <property type="protein sequence ID" value="KAG0517357.1"/>
    <property type="molecule type" value="Genomic_DNA"/>
</dbReference>
<feature type="region of interest" description="Disordered" evidence="1">
    <location>
        <begin position="38"/>
        <end position="90"/>
    </location>
</feature>
<evidence type="ECO:0000256" key="1">
    <source>
        <dbReference type="SAM" id="MobiDB-lite"/>
    </source>
</evidence>
<reference evidence="2" key="2">
    <citation type="submission" date="2020-10" db="EMBL/GenBank/DDBJ databases">
        <authorList>
            <person name="Cooper E.A."/>
            <person name="Brenton Z.W."/>
            <person name="Flinn B.S."/>
            <person name="Jenkins J."/>
            <person name="Shu S."/>
            <person name="Flowers D."/>
            <person name="Luo F."/>
            <person name="Wang Y."/>
            <person name="Xia P."/>
            <person name="Barry K."/>
            <person name="Daum C."/>
            <person name="Lipzen A."/>
            <person name="Yoshinaga Y."/>
            <person name="Schmutz J."/>
            <person name="Saski C."/>
            <person name="Vermerris W."/>
            <person name="Kresovich S."/>
        </authorList>
    </citation>
    <scope>NUCLEOTIDE SEQUENCE</scope>
</reference>